<evidence type="ECO:0008006" key="3">
    <source>
        <dbReference type="Google" id="ProtNLM"/>
    </source>
</evidence>
<name>A0ABS5QNP2_9BACT</name>
<dbReference type="EMBL" id="JAEDAM010000102">
    <property type="protein sequence ID" value="MBS8122544.1"/>
    <property type="molecule type" value="Genomic_DNA"/>
</dbReference>
<accession>A0ABS5QNP2</accession>
<organism evidence="1 2">
    <name type="scientific">Candidatus Vampirococcus lugosii</name>
    <dbReference type="NCBI Taxonomy" id="2789015"/>
    <lineage>
        <taxon>Bacteria</taxon>
        <taxon>Candidatus Absconditibacteriota</taxon>
        <taxon>Vampirococcus</taxon>
    </lineage>
</organism>
<proteinExistence type="predicted"/>
<evidence type="ECO:0000313" key="1">
    <source>
        <dbReference type="EMBL" id="MBS8122544.1"/>
    </source>
</evidence>
<gene>
    <name evidence="1" type="ORF">VAMP_178845n282</name>
</gene>
<keyword evidence="2" id="KW-1185">Reference proteome</keyword>
<dbReference type="RefSeq" id="WP_213349968.1">
    <property type="nucleotide sequence ID" value="NZ_JAEDAM010000102.1"/>
</dbReference>
<protein>
    <recommendedName>
        <fullName evidence="3">Schlafen AlbA-2 domain-containing protein</fullName>
    </recommendedName>
</protein>
<evidence type="ECO:0000313" key="2">
    <source>
        <dbReference type="Proteomes" id="UP000680365"/>
    </source>
</evidence>
<reference evidence="1 2" key="1">
    <citation type="journal article" date="2021" name="Nat. Commun.">
        <title>Reductive evolution and unique predatory mode in the CPR bacterium Vampirococcus lugosii.</title>
        <authorList>
            <person name="Moreira D."/>
            <person name="Zivanovic Y."/>
            <person name="Lopez-Archilla A.I."/>
            <person name="Iniesto M."/>
            <person name="Lopez-Garcia P."/>
        </authorList>
    </citation>
    <scope>NUCLEOTIDE SEQUENCE [LARGE SCALE GENOMIC DNA]</scope>
    <source>
        <strain evidence="1">Chiprana</strain>
    </source>
</reference>
<dbReference type="Proteomes" id="UP000680365">
    <property type="component" value="Unassembled WGS sequence"/>
</dbReference>
<sequence>MLDKIHNKLFRNYGKSEKKGIFLSGIDKDGNTIFSNGVIKTDENLFDTVNLLYENFVEPEEDVKYIVIDVVDKIQELNEAEQIFGTNVSKNGFLIICENTNESGLILPSIENVADAKHAISLVKNKCELSGDVEIYSFTTKKILVI</sequence>
<comment type="caution">
    <text evidence="1">The sequence shown here is derived from an EMBL/GenBank/DDBJ whole genome shotgun (WGS) entry which is preliminary data.</text>
</comment>